<evidence type="ECO:0000256" key="2">
    <source>
        <dbReference type="ARBA" id="ARBA00007568"/>
    </source>
</evidence>
<gene>
    <name evidence="6" type="ORF">CQW23_04382</name>
</gene>
<dbReference type="InterPro" id="IPR036249">
    <property type="entry name" value="Thioredoxin-like_sf"/>
</dbReference>
<keyword evidence="4" id="KW-0676">Redox-active center</keyword>
<evidence type="ECO:0000256" key="4">
    <source>
        <dbReference type="ARBA" id="ARBA00023284"/>
    </source>
</evidence>
<comment type="caution">
    <text evidence="6">The sequence shown here is derived from an EMBL/GenBank/DDBJ whole genome shotgun (WGS) entry which is preliminary data.</text>
</comment>
<dbReference type="STRING" id="33114.A0A2G2XEH4"/>
<organism evidence="6 7">
    <name type="scientific">Capsicum baccatum</name>
    <name type="common">Peruvian pepper</name>
    <dbReference type="NCBI Taxonomy" id="33114"/>
    <lineage>
        <taxon>Eukaryota</taxon>
        <taxon>Viridiplantae</taxon>
        <taxon>Streptophyta</taxon>
        <taxon>Embryophyta</taxon>
        <taxon>Tracheophyta</taxon>
        <taxon>Spermatophyta</taxon>
        <taxon>Magnoliopsida</taxon>
        <taxon>eudicotyledons</taxon>
        <taxon>Gunneridae</taxon>
        <taxon>Pentapetalae</taxon>
        <taxon>asterids</taxon>
        <taxon>lamiids</taxon>
        <taxon>Solanales</taxon>
        <taxon>Solanaceae</taxon>
        <taxon>Solanoideae</taxon>
        <taxon>Capsiceae</taxon>
        <taxon>Capsicum</taxon>
    </lineage>
</organism>
<protein>
    <submittedName>
        <fullName evidence="6">Uncharacterized protein</fullName>
    </submittedName>
</protein>
<evidence type="ECO:0000313" key="6">
    <source>
        <dbReference type="EMBL" id="PHT55896.1"/>
    </source>
</evidence>
<dbReference type="InterPro" id="IPR011905">
    <property type="entry name" value="GlrX-like_pln_2"/>
</dbReference>
<dbReference type="AlphaFoldDB" id="A0A2G2XEH4"/>
<sequence length="107" mass="11297">MHRASAGRSSIALAAVRSSGSGSRTPPWRPSSRRKRKGKMGFAKLIAENAVFIISTSECCLCVTLKSLLVSLGVNPMVFNVDGEEKTSVLMKLSKMNEGANNGTGGP</sequence>
<feature type="region of interest" description="Disordered" evidence="5">
    <location>
        <begin position="1"/>
        <end position="38"/>
    </location>
</feature>
<feature type="compositionally biased region" description="Low complexity" evidence="5">
    <location>
        <begin position="17"/>
        <end position="26"/>
    </location>
</feature>
<dbReference type="OrthoDB" id="418495at2759"/>
<evidence type="ECO:0000313" key="7">
    <source>
        <dbReference type="Proteomes" id="UP000224567"/>
    </source>
</evidence>
<dbReference type="SUPFAM" id="SSF52833">
    <property type="entry name" value="Thioredoxin-like"/>
    <property type="match status" value="1"/>
</dbReference>
<evidence type="ECO:0000256" key="1">
    <source>
        <dbReference type="ARBA" id="ARBA00004496"/>
    </source>
</evidence>
<reference evidence="7" key="2">
    <citation type="journal article" date="2017" name="J. Anim. Genet.">
        <title>Multiple reference genome sequences of hot pepper reveal the massive evolution of plant disease resistance genes by retroduplication.</title>
        <authorList>
            <person name="Kim S."/>
            <person name="Park J."/>
            <person name="Yeom S.-I."/>
            <person name="Kim Y.-M."/>
            <person name="Seo E."/>
            <person name="Kim K.-T."/>
            <person name="Kim M.-S."/>
            <person name="Lee J.M."/>
            <person name="Cheong K."/>
            <person name="Shin H.-S."/>
            <person name="Kim S.-B."/>
            <person name="Han K."/>
            <person name="Lee J."/>
            <person name="Park M."/>
            <person name="Lee H.-A."/>
            <person name="Lee H.-Y."/>
            <person name="Lee Y."/>
            <person name="Oh S."/>
            <person name="Lee J.H."/>
            <person name="Choi E."/>
            <person name="Choi E."/>
            <person name="Lee S.E."/>
            <person name="Jeon J."/>
            <person name="Kim H."/>
            <person name="Choi G."/>
            <person name="Song H."/>
            <person name="Lee J."/>
            <person name="Lee S.-C."/>
            <person name="Kwon J.-K."/>
            <person name="Lee H.-Y."/>
            <person name="Koo N."/>
            <person name="Hong Y."/>
            <person name="Kim R.W."/>
            <person name="Kang W.-H."/>
            <person name="Huh J.H."/>
            <person name="Kang B.-C."/>
            <person name="Yang T.-J."/>
            <person name="Lee Y.-H."/>
            <person name="Bennetzen J.L."/>
            <person name="Choi D."/>
        </authorList>
    </citation>
    <scope>NUCLEOTIDE SEQUENCE [LARGE SCALE GENOMIC DNA]</scope>
    <source>
        <strain evidence="7">cv. PBC81</strain>
    </source>
</reference>
<keyword evidence="7" id="KW-1185">Reference proteome</keyword>
<reference evidence="6 7" key="1">
    <citation type="journal article" date="2017" name="Genome Biol.">
        <title>New reference genome sequences of hot pepper reveal the massive evolution of plant disease-resistance genes by retroduplication.</title>
        <authorList>
            <person name="Kim S."/>
            <person name="Park J."/>
            <person name="Yeom S.I."/>
            <person name="Kim Y.M."/>
            <person name="Seo E."/>
            <person name="Kim K.T."/>
            <person name="Kim M.S."/>
            <person name="Lee J.M."/>
            <person name="Cheong K."/>
            <person name="Shin H.S."/>
            <person name="Kim S.B."/>
            <person name="Han K."/>
            <person name="Lee J."/>
            <person name="Park M."/>
            <person name="Lee H.A."/>
            <person name="Lee H.Y."/>
            <person name="Lee Y."/>
            <person name="Oh S."/>
            <person name="Lee J.H."/>
            <person name="Choi E."/>
            <person name="Choi E."/>
            <person name="Lee S.E."/>
            <person name="Jeon J."/>
            <person name="Kim H."/>
            <person name="Choi G."/>
            <person name="Song H."/>
            <person name="Lee J."/>
            <person name="Lee S.C."/>
            <person name="Kwon J.K."/>
            <person name="Lee H.Y."/>
            <person name="Koo N."/>
            <person name="Hong Y."/>
            <person name="Kim R.W."/>
            <person name="Kang W.H."/>
            <person name="Huh J.H."/>
            <person name="Kang B.C."/>
            <person name="Yang T.J."/>
            <person name="Lee Y.H."/>
            <person name="Bennetzen J.L."/>
            <person name="Choi D."/>
        </authorList>
    </citation>
    <scope>NUCLEOTIDE SEQUENCE [LARGE SCALE GENOMIC DNA]</scope>
    <source>
        <strain evidence="7">cv. PBC81</strain>
    </source>
</reference>
<comment type="subcellular location">
    <subcellularLocation>
        <location evidence="1">Cytoplasm</location>
    </subcellularLocation>
</comment>
<name>A0A2G2XEH4_CAPBA</name>
<keyword evidence="3" id="KW-0963">Cytoplasm</keyword>
<dbReference type="GO" id="GO:0005737">
    <property type="term" value="C:cytoplasm"/>
    <property type="evidence" value="ECO:0007669"/>
    <property type="project" value="UniProtKB-SubCell"/>
</dbReference>
<dbReference type="PANTHER" id="PTHR10168">
    <property type="entry name" value="GLUTAREDOXIN"/>
    <property type="match status" value="1"/>
</dbReference>
<dbReference type="Proteomes" id="UP000224567">
    <property type="component" value="Unassembled WGS sequence"/>
</dbReference>
<dbReference type="PROSITE" id="PS51354">
    <property type="entry name" value="GLUTAREDOXIN_2"/>
    <property type="match status" value="1"/>
</dbReference>
<proteinExistence type="inferred from homology"/>
<accession>A0A2G2XEH4</accession>
<comment type="similarity">
    <text evidence="2">Belongs to the glutaredoxin family. CC-type subfamily.</text>
</comment>
<evidence type="ECO:0000256" key="3">
    <source>
        <dbReference type="ARBA" id="ARBA00022490"/>
    </source>
</evidence>
<dbReference type="Gene3D" id="3.40.30.10">
    <property type="entry name" value="Glutaredoxin"/>
    <property type="match status" value="1"/>
</dbReference>
<evidence type="ECO:0000256" key="5">
    <source>
        <dbReference type="SAM" id="MobiDB-lite"/>
    </source>
</evidence>
<dbReference type="EMBL" id="MLFT02000002">
    <property type="protein sequence ID" value="PHT55896.1"/>
    <property type="molecule type" value="Genomic_DNA"/>
</dbReference>